<dbReference type="Proteomes" id="UP000215914">
    <property type="component" value="Unassembled WGS sequence"/>
</dbReference>
<sequence length="192" mass="22611">MRRDEPQMKTWTKIALIIALIIFIFLVFGLISYLYIATHNLETEQPLLKSIHTQNVSVNAYKNDTVPLEVKLRLRVRFNVPDNHNLKAYPKLGTFVLSSVENRYYTHCAFTNSQYKISKDDQLILLNFQLGDLQMKLYHELMWIKMSGDFKMLVKIAKFPLFPQAYRHAYFVCNVELKLSNLIKYTLKIVVM</sequence>
<dbReference type="AlphaFoldDB" id="A0A9K3NUL2"/>
<gene>
    <name evidence="2" type="ORF">HanXRQr2_Chr03g0095431</name>
</gene>
<dbReference type="EMBL" id="MNCJ02000318">
    <property type="protein sequence ID" value="KAF5813199.1"/>
    <property type="molecule type" value="Genomic_DNA"/>
</dbReference>
<protein>
    <submittedName>
        <fullName evidence="2">Uncharacterized protein</fullName>
    </submittedName>
</protein>
<comment type="caution">
    <text evidence="2">The sequence shown here is derived from an EMBL/GenBank/DDBJ whole genome shotgun (WGS) entry which is preliminary data.</text>
</comment>
<proteinExistence type="predicted"/>
<evidence type="ECO:0000313" key="3">
    <source>
        <dbReference type="Proteomes" id="UP000215914"/>
    </source>
</evidence>
<evidence type="ECO:0000256" key="1">
    <source>
        <dbReference type="SAM" id="Phobius"/>
    </source>
</evidence>
<reference evidence="2" key="2">
    <citation type="submission" date="2020-06" db="EMBL/GenBank/DDBJ databases">
        <title>Helianthus annuus Genome sequencing and assembly Release 2.</title>
        <authorList>
            <person name="Gouzy J."/>
            <person name="Langlade N."/>
            <person name="Munos S."/>
        </authorList>
    </citation>
    <scope>NUCLEOTIDE SEQUENCE</scope>
    <source>
        <tissue evidence="2">Leaves</tissue>
    </source>
</reference>
<keyword evidence="1" id="KW-1133">Transmembrane helix</keyword>
<name>A0A9K3NUL2_HELAN</name>
<evidence type="ECO:0000313" key="2">
    <source>
        <dbReference type="EMBL" id="KAF5813199.1"/>
    </source>
</evidence>
<dbReference type="Gramene" id="mRNA:HanXRQr2_Chr03g0095431">
    <property type="protein sequence ID" value="CDS:HanXRQr2_Chr03g0095431.1"/>
    <property type="gene ID" value="HanXRQr2_Chr03g0095431"/>
</dbReference>
<keyword evidence="3" id="KW-1185">Reference proteome</keyword>
<feature type="transmembrane region" description="Helical" evidence="1">
    <location>
        <begin position="12"/>
        <end position="36"/>
    </location>
</feature>
<keyword evidence="1" id="KW-0472">Membrane</keyword>
<accession>A0A9K3NUL2</accession>
<reference evidence="2" key="1">
    <citation type="journal article" date="2017" name="Nature">
        <title>The sunflower genome provides insights into oil metabolism, flowering and Asterid evolution.</title>
        <authorList>
            <person name="Badouin H."/>
            <person name="Gouzy J."/>
            <person name="Grassa C.J."/>
            <person name="Murat F."/>
            <person name="Staton S.E."/>
            <person name="Cottret L."/>
            <person name="Lelandais-Briere C."/>
            <person name="Owens G.L."/>
            <person name="Carrere S."/>
            <person name="Mayjonade B."/>
            <person name="Legrand L."/>
            <person name="Gill N."/>
            <person name="Kane N.C."/>
            <person name="Bowers J.E."/>
            <person name="Hubner S."/>
            <person name="Bellec A."/>
            <person name="Berard A."/>
            <person name="Berges H."/>
            <person name="Blanchet N."/>
            <person name="Boniface M.C."/>
            <person name="Brunel D."/>
            <person name="Catrice O."/>
            <person name="Chaidir N."/>
            <person name="Claudel C."/>
            <person name="Donnadieu C."/>
            <person name="Faraut T."/>
            <person name="Fievet G."/>
            <person name="Helmstetter N."/>
            <person name="King M."/>
            <person name="Knapp S.J."/>
            <person name="Lai Z."/>
            <person name="Le Paslier M.C."/>
            <person name="Lippi Y."/>
            <person name="Lorenzon L."/>
            <person name="Mandel J.R."/>
            <person name="Marage G."/>
            <person name="Marchand G."/>
            <person name="Marquand E."/>
            <person name="Bret-Mestries E."/>
            <person name="Morien E."/>
            <person name="Nambeesan S."/>
            <person name="Nguyen T."/>
            <person name="Pegot-Espagnet P."/>
            <person name="Pouilly N."/>
            <person name="Raftis F."/>
            <person name="Sallet E."/>
            <person name="Schiex T."/>
            <person name="Thomas J."/>
            <person name="Vandecasteele C."/>
            <person name="Vares D."/>
            <person name="Vear F."/>
            <person name="Vautrin S."/>
            <person name="Crespi M."/>
            <person name="Mangin B."/>
            <person name="Burke J.M."/>
            <person name="Salse J."/>
            <person name="Munos S."/>
            <person name="Vincourt P."/>
            <person name="Rieseberg L.H."/>
            <person name="Langlade N.B."/>
        </authorList>
    </citation>
    <scope>NUCLEOTIDE SEQUENCE</scope>
    <source>
        <tissue evidence="2">Leaves</tissue>
    </source>
</reference>
<organism evidence="2 3">
    <name type="scientific">Helianthus annuus</name>
    <name type="common">Common sunflower</name>
    <dbReference type="NCBI Taxonomy" id="4232"/>
    <lineage>
        <taxon>Eukaryota</taxon>
        <taxon>Viridiplantae</taxon>
        <taxon>Streptophyta</taxon>
        <taxon>Embryophyta</taxon>
        <taxon>Tracheophyta</taxon>
        <taxon>Spermatophyta</taxon>
        <taxon>Magnoliopsida</taxon>
        <taxon>eudicotyledons</taxon>
        <taxon>Gunneridae</taxon>
        <taxon>Pentapetalae</taxon>
        <taxon>asterids</taxon>
        <taxon>campanulids</taxon>
        <taxon>Asterales</taxon>
        <taxon>Asteraceae</taxon>
        <taxon>Asteroideae</taxon>
        <taxon>Heliantheae alliance</taxon>
        <taxon>Heliantheae</taxon>
        <taxon>Helianthus</taxon>
    </lineage>
</organism>
<keyword evidence="1" id="KW-0812">Transmembrane</keyword>